<sequence length="175" mass="19512">KVAVPGAETGRPETGREFAARMKDRFVLKGPREPKEGAGEKNINPPNSEEAQGANTPHNDKTGSGPKSEPPPPSLIHVVKDTMGIDITDVVKGRYEEDQFFKLILESPKDYRNFEVDPSGLVYQQSDGGRVLCIPKILYKGRSIREIVIAEAHTLLAHLSARKTIAYLRDHVWWK</sequence>
<dbReference type="STRING" id="71717.A0A4Y7T2F7"/>
<accession>A0A4Y7T2F7</accession>
<dbReference type="EMBL" id="QPFP01000037">
    <property type="protein sequence ID" value="TEB27719.1"/>
    <property type="molecule type" value="Genomic_DNA"/>
</dbReference>
<reference evidence="2 3" key="1">
    <citation type="journal article" date="2019" name="Nat. Ecol. Evol.">
        <title>Megaphylogeny resolves global patterns of mushroom evolution.</title>
        <authorList>
            <person name="Varga T."/>
            <person name="Krizsan K."/>
            <person name="Foldi C."/>
            <person name="Dima B."/>
            <person name="Sanchez-Garcia M."/>
            <person name="Sanchez-Ramirez S."/>
            <person name="Szollosi G.J."/>
            <person name="Szarkandi J.G."/>
            <person name="Papp V."/>
            <person name="Albert L."/>
            <person name="Andreopoulos W."/>
            <person name="Angelini C."/>
            <person name="Antonin V."/>
            <person name="Barry K.W."/>
            <person name="Bougher N.L."/>
            <person name="Buchanan P."/>
            <person name="Buyck B."/>
            <person name="Bense V."/>
            <person name="Catcheside P."/>
            <person name="Chovatia M."/>
            <person name="Cooper J."/>
            <person name="Damon W."/>
            <person name="Desjardin D."/>
            <person name="Finy P."/>
            <person name="Geml J."/>
            <person name="Haridas S."/>
            <person name="Hughes K."/>
            <person name="Justo A."/>
            <person name="Karasinski D."/>
            <person name="Kautmanova I."/>
            <person name="Kiss B."/>
            <person name="Kocsube S."/>
            <person name="Kotiranta H."/>
            <person name="LaButti K.M."/>
            <person name="Lechner B.E."/>
            <person name="Liimatainen K."/>
            <person name="Lipzen A."/>
            <person name="Lukacs Z."/>
            <person name="Mihaltcheva S."/>
            <person name="Morgado L.N."/>
            <person name="Niskanen T."/>
            <person name="Noordeloos M.E."/>
            <person name="Ohm R.A."/>
            <person name="Ortiz-Santana B."/>
            <person name="Ovrebo C."/>
            <person name="Racz N."/>
            <person name="Riley R."/>
            <person name="Savchenko A."/>
            <person name="Shiryaev A."/>
            <person name="Soop K."/>
            <person name="Spirin V."/>
            <person name="Szebenyi C."/>
            <person name="Tomsovsky M."/>
            <person name="Tulloss R.E."/>
            <person name="Uehling J."/>
            <person name="Grigoriev I.V."/>
            <person name="Vagvolgyi C."/>
            <person name="Papp T."/>
            <person name="Martin F.M."/>
            <person name="Miettinen O."/>
            <person name="Hibbett D.S."/>
            <person name="Nagy L.G."/>
        </authorList>
    </citation>
    <scope>NUCLEOTIDE SEQUENCE [LARGE SCALE GENOMIC DNA]</scope>
    <source>
        <strain evidence="2 3">FP101781</strain>
    </source>
</reference>
<evidence type="ECO:0000313" key="3">
    <source>
        <dbReference type="Proteomes" id="UP000298030"/>
    </source>
</evidence>
<feature type="compositionally biased region" description="Polar residues" evidence="1">
    <location>
        <begin position="44"/>
        <end position="57"/>
    </location>
</feature>
<dbReference type="Proteomes" id="UP000298030">
    <property type="component" value="Unassembled WGS sequence"/>
</dbReference>
<dbReference type="Gene3D" id="1.10.340.70">
    <property type="match status" value="1"/>
</dbReference>
<comment type="caution">
    <text evidence="2">The sequence shown here is derived from an EMBL/GenBank/DDBJ whole genome shotgun (WGS) entry which is preliminary data.</text>
</comment>
<feature type="region of interest" description="Disordered" evidence="1">
    <location>
        <begin position="1"/>
        <end position="75"/>
    </location>
</feature>
<dbReference type="OrthoDB" id="3249394at2759"/>
<gene>
    <name evidence="2" type="ORF">FA13DRAFT_1604575</name>
</gene>
<protein>
    <recommendedName>
        <fullName evidence="4">Integrase zinc-binding domain-containing protein</fullName>
    </recommendedName>
</protein>
<feature type="non-terminal residue" evidence="2">
    <location>
        <position position="175"/>
    </location>
</feature>
<proteinExistence type="predicted"/>
<organism evidence="2 3">
    <name type="scientific">Coprinellus micaceus</name>
    <name type="common">Glistening ink-cap mushroom</name>
    <name type="synonym">Coprinus micaceus</name>
    <dbReference type="NCBI Taxonomy" id="71717"/>
    <lineage>
        <taxon>Eukaryota</taxon>
        <taxon>Fungi</taxon>
        <taxon>Dikarya</taxon>
        <taxon>Basidiomycota</taxon>
        <taxon>Agaricomycotina</taxon>
        <taxon>Agaricomycetes</taxon>
        <taxon>Agaricomycetidae</taxon>
        <taxon>Agaricales</taxon>
        <taxon>Agaricineae</taxon>
        <taxon>Psathyrellaceae</taxon>
        <taxon>Coprinellus</taxon>
    </lineage>
</organism>
<evidence type="ECO:0008006" key="4">
    <source>
        <dbReference type="Google" id="ProtNLM"/>
    </source>
</evidence>
<name>A0A4Y7T2F7_COPMI</name>
<keyword evidence="3" id="KW-1185">Reference proteome</keyword>
<feature type="compositionally biased region" description="Basic and acidic residues" evidence="1">
    <location>
        <begin position="10"/>
        <end position="39"/>
    </location>
</feature>
<feature type="non-terminal residue" evidence="2">
    <location>
        <position position="1"/>
    </location>
</feature>
<dbReference type="AlphaFoldDB" id="A0A4Y7T2F7"/>
<evidence type="ECO:0000313" key="2">
    <source>
        <dbReference type="EMBL" id="TEB27719.1"/>
    </source>
</evidence>
<evidence type="ECO:0000256" key="1">
    <source>
        <dbReference type="SAM" id="MobiDB-lite"/>
    </source>
</evidence>